<sequence>MTLTQDVVAYLTLALQTTDPEQDPPEEIQLLVGETVLDLLEREPVDTVGTLTGITFGLLNDLSHLTGRTREELWQEVALNYAETEGET</sequence>
<evidence type="ECO:0000313" key="1">
    <source>
        <dbReference type="EMBL" id="MEJ8645287.1"/>
    </source>
</evidence>
<organism evidence="1 2">
    <name type="scientific">Streptomyces caledonius</name>
    <dbReference type="NCBI Taxonomy" id="3134107"/>
    <lineage>
        <taxon>Bacteria</taxon>
        <taxon>Bacillati</taxon>
        <taxon>Actinomycetota</taxon>
        <taxon>Actinomycetes</taxon>
        <taxon>Kitasatosporales</taxon>
        <taxon>Streptomycetaceae</taxon>
        <taxon>Streptomyces</taxon>
    </lineage>
</organism>
<protein>
    <submittedName>
        <fullName evidence="1">Uncharacterized protein</fullName>
    </submittedName>
</protein>
<comment type="caution">
    <text evidence="1">The sequence shown here is derived from an EMBL/GenBank/DDBJ whole genome shotgun (WGS) entry which is preliminary data.</text>
</comment>
<dbReference type="Proteomes" id="UP001382904">
    <property type="component" value="Unassembled WGS sequence"/>
</dbReference>
<proteinExistence type="predicted"/>
<name>A0ABU8UBM7_9ACTN</name>
<evidence type="ECO:0000313" key="2">
    <source>
        <dbReference type="Proteomes" id="UP001382904"/>
    </source>
</evidence>
<keyword evidence="2" id="KW-1185">Reference proteome</keyword>
<dbReference type="EMBL" id="JBBKAM010000002">
    <property type="protein sequence ID" value="MEJ8645287.1"/>
    <property type="molecule type" value="Genomic_DNA"/>
</dbReference>
<gene>
    <name evidence="1" type="ORF">WKI68_36945</name>
</gene>
<accession>A0ABU8UBM7</accession>
<reference evidence="1 2" key="1">
    <citation type="submission" date="2024-03" db="EMBL/GenBank/DDBJ databases">
        <title>Novel Streptomyces species of biotechnological and ecological value are a feature of Machair soil.</title>
        <authorList>
            <person name="Prole J.R."/>
            <person name="Goodfellow M."/>
            <person name="Allenby N."/>
            <person name="Ward A.C."/>
        </authorList>
    </citation>
    <scope>NUCLEOTIDE SEQUENCE [LARGE SCALE GENOMIC DNA]</scope>
    <source>
        <strain evidence="1 2">MS1.HAVA.3</strain>
    </source>
</reference>